<dbReference type="EMBL" id="CP000383">
    <property type="protein sequence ID" value="ABG58465.1"/>
    <property type="molecule type" value="Genomic_DNA"/>
</dbReference>
<proteinExistence type="predicted"/>
<dbReference type="PANTHER" id="PTHR12302:SF3">
    <property type="entry name" value="SERINE_THREONINE-PROTEIN KINASE 31"/>
    <property type="match status" value="1"/>
</dbReference>
<protein>
    <submittedName>
        <fullName evidence="6">Nuclease</fullName>
    </submittedName>
</protein>
<sequence length="166" mass="19117">MKQIIFILSTLLLMSTAYSQQPARITRIKDGDTFVAVWKHRSYTCRLASIDAPELSQTYGYESYQALSKIVAGKKILITAHTRDLYGRVLVNAYVDGKRLDSLLIRKGYAWHYSTYSHEAMLKQCMQDAILDKAGLWHCGKDSVCPPWLFRNYNYPNKQKYCMGCN</sequence>
<dbReference type="PROSITE" id="PS50830">
    <property type="entry name" value="TNASE_3"/>
    <property type="match status" value="1"/>
</dbReference>
<organism evidence="6 7">
    <name type="scientific">Cytophaga hutchinsonii (strain ATCC 33406 / DSM 1761 / CIP 103989 / NBRC 15051 / NCIMB 9469 / D465)</name>
    <dbReference type="NCBI Taxonomy" id="269798"/>
    <lineage>
        <taxon>Bacteria</taxon>
        <taxon>Pseudomonadati</taxon>
        <taxon>Bacteroidota</taxon>
        <taxon>Cytophagia</taxon>
        <taxon>Cytophagales</taxon>
        <taxon>Cytophagaceae</taxon>
        <taxon>Cytophaga</taxon>
    </lineage>
</organism>
<evidence type="ECO:0000256" key="3">
    <source>
        <dbReference type="ARBA" id="ARBA00022801"/>
    </source>
</evidence>
<gene>
    <name evidence="6" type="ordered locus">CHU_1190</name>
</gene>
<dbReference type="Gene3D" id="2.40.50.90">
    <property type="match status" value="1"/>
</dbReference>
<keyword evidence="2" id="KW-0255">Endonuclease</keyword>
<keyword evidence="1" id="KW-0540">Nuclease</keyword>
<dbReference type="GO" id="GO:0016787">
    <property type="term" value="F:hydrolase activity"/>
    <property type="evidence" value="ECO:0007669"/>
    <property type="project" value="UniProtKB-KW"/>
</dbReference>
<dbReference type="SUPFAM" id="SSF50199">
    <property type="entry name" value="Staphylococcal nuclease"/>
    <property type="match status" value="1"/>
</dbReference>
<evidence type="ECO:0000259" key="5">
    <source>
        <dbReference type="PROSITE" id="PS50830"/>
    </source>
</evidence>
<feature type="signal peptide" evidence="4">
    <location>
        <begin position="1"/>
        <end position="19"/>
    </location>
</feature>
<dbReference type="Proteomes" id="UP000001822">
    <property type="component" value="Chromosome"/>
</dbReference>
<feature type="domain" description="TNase-like" evidence="5">
    <location>
        <begin position="19"/>
        <end position="139"/>
    </location>
</feature>
<evidence type="ECO:0000313" key="7">
    <source>
        <dbReference type="Proteomes" id="UP000001822"/>
    </source>
</evidence>
<evidence type="ECO:0000313" key="6">
    <source>
        <dbReference type="EMBL" id="ABG58465.1"/>
    </source>
</evidence>
<keyword evidence="4" id="KW-0732">Signal</keyword>
<keyword evidence="7" id="KW-1185">Reference proteome</keyword>
<reference evidence="6 7" key="1">
    <citation type="journal article" date="2007" name="Appl. Environ. Microbiol.">
        <title>Genome sequence of the cellulolytic gliding bacterium Cytophaga hutchinsonii.</title>
        <authorList>
            <person name="Xie G."/>
            <person name="Bruce D.C."/>
            <person name="Challacombe J.F."/>
            <person name="Chertkov O."/>
            <person name="Detter J.C."/>
            <person name="Gilna P."/>
            <person name="Han C.S."/>
            <person name="Lucas S."/>
            <person name="Misra M."/>
            <person name="Myers G.L."/>
            <person name="Richardson P."/>
            <person name="Tapia R."/>
            <person name="Thayer N."/>
            <person name="Thompson L.S."/>
            <person name="Brettin T.S."/>
            <person name="Henrissat B."/>
            <person name="Wilson D.B."/>
            <person name="McBride M.J."/>
        </authorList>
    </citation>
    <scope>NUCLEOTIDE SEQUENCE [LARGE SCALE GENOMIC DNA]</scope>
    <source>
        <strain evidence="7">ATCC 33406 / DSM 1761 / CIP 103989 / NBRC 15051 / NCIMB 9469 / D465</strain>
    </source>
</reference>
<accession>A0A6N4SQ91</accession>
<dbReference type="InterPro" id="IPR035437">
    <property type="entry name" value="SNase_OB-fold_sf"/>
</dbReference>
<feature type="chain" id="PRO_5027014070" evidence="4">
    <location>
        <begin position="20"/>
        <end position="166"/>
    </location>
</feature>
<name>A0A6N4SQ91_CYTH3</name>
<evidence type="ECO:0000256" key="2">
    <source>
        <dbReference type="ARBA" id="ARBA00022759"/>
    </source>
</evidence>
<keyword evidence="3" id="KW-0378">Hydrolase</keyword>
<dbReference type="AlphaFoldDB" id="A0A6N4SQ91"/>
<dbReference type="OrthoDB" id="9805504at2"/>
<evidence type="ECO:0000256" key="4">
    <source>
        <dbReference type="SAM" id="SignalP"/>
    </source>
</evidence>
<dbReference type="SMART" id="SM00318">
    <property type="entry name" value="SNc"/>
    <property type="match status" value="1"/>
</dbReference>
<dbReference type="GO" id="GO:0004519">
    <property type="term" value="F:endonuclease activity"/>
    <property type="evidence" value="ECO:0007669"/>
    <property type="project" value="UniProtKB-KW"/>
</dbReference>
<evidence type="ECO:0000256" key="1">
    <source>
        <dbReference type="ARBA" id="ARBA00022722"/>
    </source>
</evidence>
<dbReference type="InterPro" id="IPR016071">
    <property type="entry name" value="Staphylococal_nuclease_OB-fold"/>
</dbReference>
<dbReference type="PANTHER" id="PTHR12302">
    <property type="entry name" value="EBNA2 BINDING PROTEIN P100"/>
    <property type="match status" value="1"/>
</dbReference>
<dbReference type="Pfam" id="PF00565">
    <property type="entry name" value="SNase"/>
    <property type="match status" value="1"/>
</dbReference>
<dbReference type="RefSeq" id="WP_011584580.1">
    <property type="nucleotide sequence ID" value="NC_008255.1"/>
</dbReference>
<dbReference type="KEGG" id="chu:CHU_1190"/>